<dbReference type="EMBL" id="CAIX01000071">
    <property type="protein sequence ID" value="CCI44463.1"/>
    <property type="molecule type" value="Genomic_DNA"/>
</dbReference>
<gene>
    <name evidence="1" type="ORF">BN9_052720</name>
</gene>
<evidence type="ECO:0000313" key="2">
    <source>
        <dbReference type="Proteomes" id="UP000053237"/>
    </source>
</evidence>
<dbReference type="InParanoid" id="A0A024GD77"/>
<sequence length="193" mass="21728">MLAVSESRQSSVCSQTSRLLATLQHCWLLRRATHHLHSYVNTLSALSANSAIIPNVARFHTIAWRQMSTSRKVPFDVQAAVWIVRSLRLGAQNCYGLDFSAFDQETYTLCVTISVESTPYMRREQGRGWTSGSNISSPLEAFLNSYLRSTHKLINYKQAASLFFIVSSRILFAAMSQSSPKNSSLGRRRNHPL</sequence>
<proteinExistence type="predicted"/>
<keyword evidence="2" id="KW-1185">Reference proteome</keyword>
<reference evidence="1 2" key="1">
    <citation type="submission" date="2012-05" db="EMBL/GenBank/DDBJ databases">
        <title>Recombination and specialization in a pathogen metapopulation.</title>
        <authorList>
            <person name="Gardiner A."/>
            <person name="Kemen E."/>
            <person name="Schultz-Larsen T."/>
            <person name="MacLean D."/>
            <person name="Van Oosterhout C."/>
            <person name="Jones J.D.G."/>
        </authorList>
    </citation>
    <scope>NUCLEOTIDE SEQUENCE [LARGE SCALE GENOMIC DNA]</scope>
    <source>
        <strain evidence="1 2">Ac Nc2</strain>
    </source>
</reference>
<dbReference type="Proteomes" id="UP000053237">
    <property type="component" value="Unassembled WGS sequence"/>
</dbReference>
<dbReference type="AlphaFoldDB" id="A0A024GD77"/>
<name>A0A024GD77_9STRA</name>
<comment type="caution">
    <text evidence="1">The sequence shown here is derived from an EMBL/GenBank/DDBJ whole genome shotgun (WGS) entry which is preliminary data.</text>
</comment>
<evidence type="ECO:0000313" key="1">
    <source>
        <dbReference type="EMBL" id="CCI44463.1"/>
    </source>
</evidence>
<protein>
    <submittedName>
        <fullName evidence="1">Uncharacterized protein</fullName>
    </submittedName>
</protein>
<accession>A0A024GD77</accession>
<organism evidence="1 2">
    <name type="scientific">Albugo candida</name>
    <dbReference type="NCBI Taxonomy" id="65357"/>
    <lineage>
        <taxon>Eukaryota</taxon>
        <taxon>Sar</taxon>
        <taxon>Stramenopiles</taxon>
        <taxon>Oomycota</taxon>
        <taxon>Peronosporomycetes</taxon>
        <taxon>Albuginales</taxon>
        <taxon>Albuginaceae</taxon>
        <taxon>Albugo</taxon>
    </lineage>
</organism>